<gene>
    <name evidence="1" type="ORF">MFLAVUS_011340</name>
</gene>
<comment type="caution">
    <text evidence="1">The sequence shown here is derived from an EMBL/GenBank/DDBJ whole genome shotgun (WGS) entry which is preliminary data.</text>
</comment>
<dbReference type="Proteomes" id="UP001473302">
    <property type="component" value="Unassembled WGS sequence"/>
</dbReference>
<name>A0ABP9ZF87_9FUNG</name>
<dbReference type="InterPro" id="IPR016197">
    <property type="entry name" value="Chromo-like_dom_sf"/>
</dbReference>
<evidence type="ECO:0000313" key="1">
    <source>
        <dbReference type="EMBL" id="GAA5817784.1"/>
    </source>
</evidence>
<dbReference type="EMBL" id="BAABUK010000050">
    <property type="protein sequence ID" value="GAA5817784.1"/>
    <property type="molecule type" value="Genomic_DNA"/>
</dbReference>
<proteinExistence type="predicted"/>
<dbReference type="SUPFAM" id="SSF54160">
    <property type="entry name" value="Chromo domain-like"/>
    <property type="match status" value="1"/>
</dbReference>
<accession>A0ABP9ZF87</accession>
<reference evidence="1 2" key="1">
    <citation type="submission" date="2024-04" db="EMBL/GenBank/DDBJ databases">
        <title>genome sequences of Mucor flavus KT1a and Helicostylum pulchrum KT1b strains isolated from the surface of a dry-aged beef.</title>
        <authorList>
            <person name="Toyotome T."/>
            <person name="Hosono M."/>
            <person name="Torimaru M."/>
            <person name="Fukuda K."/>
            <person name="Mikami N."/>
        </authorList>
    </citation>
    <scope>NUCLEOTIDE SEQUENCE [LARGE SCALE GENOMIC DNA]</scope>
    <source>
        <strain evidence="1 2">KT1a</strain>
    </source>
</reference>
<sequence length="346" mass="41185">MDSLPYCICFDDKYKNTGYNISLRNFCYPIRKDRNIKLTNDEEKFNHILGGLRSKIESYFAELGSIFTRFSGQCKIRITDKKIYNIQLKLAIVLLNIKYFNDLFQIEDNNHYNKWRLENFDYSYSENRELNSDISLKTVFKIDEINDIKNLQLNFLNNLTIDNDDIAESFMNIDDNLDDTNLQIKWRNYGKEHNSWVKECDFNEIDTIREYWTSISRKNIEQSSQEDKKWSTIPAIDRQYYQLLFEEKAYNKGFNIYLCKDMWLAKNMLQEAFKTSNYARKRREEKSSQLDESIQYDNEDFLAMSSENEIGSPIQENVFTGSLPETEELSVESAPVVRLVRRRANN</sequence>
<evidence type="ECO:0000313" key="2">
    <source>
        <dbReference type="Proteomes" id="UP001473302"/>
    </source>
</evidence>
<organism evidence="1 2">
    <name type="scientific">Mucor flavus</name>
    <dbReference type="NCBI Taxonomy" id="439312"/>
    <lineage>
        <taxon>Eukaryota</taxon>
        <taxon>Fungi</taxon>
        <taxon>Fungi incertae sedis</taxon>
        <taxon>Mucoromycota</taxon>
        <taxon>Mucoromycotina</taxon>
        <taxon>Mucoromycetes</taxon>
        <taxon>Mucorales</taxon>
        <taxon>Mucorineae</taxon>
        <taxon>Mucoraceae</taxon>
        <taxon>Mucor</taxon>
    </lineage>
</organism>
<evidence type="ECO:0008006" key="3">
    <source>
        <dbReference type="Google" id="ProtNLM"/>
    </source>
</evidence>
<keyword evidence="2" id="KW-1185">Reference proteome</keyword>
<dbReference type="Gene3D" id="2.40.50.40">
    <property type="match status" value="1"/>
</dbReference>
<protein>
    <recommendedName>
        <fullName evidence="3">Chromo domain-containing protein</fullName>
    </recommendedName>
</protein>